<protein>
    <submittedName>
        <fullName evidence="4">DUF1553 domain-containing protein</fullName>
    </submittedName>
</protein>
<dbReference type="InterPro" id="IPR011429">
    <property type="entry name" value="Cyt_c_Planctomycete-type"/>
</dbReference>
<organism evidence="4 5">
    <name type="scientific">Roseiconus nitratireducens</name>
    <dbReference type="NCBI Taxonomy" id="2605748"/>
    <lineage>
        <taxon>Bacteria</taxon>
        <taxon>Pseudomonadati</taxon>
        <taxon>Planctomycetota</taxon>
        <taxon>Planctomycetia</taxon>
        <taxon>Pirellulales</taxon>
        <taxon>Pirellulaceae</taxon>
        <taxon>Roseiconus</taxon>
    </lineage>
</organism>
<sequence length="759" mass="85920">MAVWVGLFGGMAFAQTEPAGRKSVDFVREIQPILRDHCYECHAGTTEEAGLNLGVKAKAMRGGESEKAIVAGNAKESLLFQLVSGADENRLMPPDGNEPLSEEQIRLLRNWIDQGATWPDQTDIVDPKLQRARKHWAFQRLAQTTVPTPQSKDHWSRGPIDRFVRRKQQDAGLSPSKPADARTLVRRLYFDLIGLPPAPQQIDQFTLAHSKDPDSAVRNLVDRLLDSPRYGERWGRHWLDVARYADSDGQEADMDRPHAYVYRDFVIQAFNDNMPYDQFVRWQIAGDEFEPENDDAISATGFLTAGPAFKLPDSFLESERLLNRYNELDDVISTLGSGLLGITVACARCHDHKYDAFSAKEYYQLLGVFHSGDRVTAKLPSGKEGFFFRDFDHKRRTTWLFRRSDFYDREIEVPIGFPAMLSSGADADEYWQRAKDAYAQIGEAKSTLQRRALADWITDTQQGGGALLARVFVNRVWHHHFGKGLVGTTSDFGVRGDAPIHPELLEYLAKEFVDGGWNLKALHREILTSAVWRQGSTREASDQRGPEIDSANHLLWRMTPQRLEAEVIRDAMLAASDTLNLQAGGPGFKPYIAPEANLARNIKGEGYPKDAPDDATTRRRSVYMFHKRLIPYPMFQAFDRPDLMTSCAARQNTTVAPQAMVILNDRFVRSVARDFAERLVQSPPDDSLPAKNDLRPMIETAFEISFARLPTETEIETSIQFIESQTRARTERETPDPRLQALTDFCQTLFGLNEFIYVD</sequence>
<feature type="domain" description="DUF1549" evidence="1">
    <location>
        <begin position="159"/>
        <end position="371"/>
    </location>
</feature>
<dbReference type="Pfam" id="PF07635">
    <property type="entry name" value="PSCyt1"/>
    <property type="match status" value="1"/>
</dbReference>
<dbReference type="EMBL" id="VWOX01000001">
    <property type="protein sequence ID" value="KAA5547267.1"/>
    <property type="molecule type" value="Genomic_DNA"/>
</dbReference>
<dbReference type="AlphaFoldDB" id="A0A5M6DI68"/>
<comment type="caution">
    <text evidence="4">The sequence shown here is derived from an EMBL/GenBank/DDBJ whole genome shotgun (WGS) entry which is preliminary data.</text>
</comment>
<dbReference type="InterPro" id="IPR011444">
    <property type="entry name" value="DUF1549"/>
</dbReference>
<evidence type="ECO:0000313" key="4">
    <source>
        <dbReference type="EMBL" id="KAA5547267.1"/>
    </source>
</evidence>
<dbReference type="Pfam" id="PF07583">
    <property type="entry name" value="PSCyt2"/>
    <property type="match status" value="1"/>
</dbReference>
<dbReference type="Proteomes" id="UP000324479">
    <property type="component" value="Unassembled WGS sequence"/>
</dbReference>
<evidence type="ECO:0000259" key="3">
    <source>
        <dbReference type="Pfam" id="PF07635"/>
    </source>
</evidence>
<dbReference type="InterPro" id="IPR022655">
    <property type="entry name" value="DUF1553"/>
</dbReference>
<accession>A0A5M6DI68</accession>
<feature type="domain" description="Cytochrome C Planctomycete-type" evidence="3">
    <location>
        <begin position="38"/>
        <end position="96"/>
    </location>
</feature>
<gene>
    <name evidence="4" type="ORF">FYK55_02395</name>
</gene>
<dbReference type="GO" id="GO:0009055">
    <property type="term" value="F:electron transfer activity"/>
    <property type="evidence" value="ECO:0007669"/>
    <property type="project" value="InterPro"/>
</dbReference>
<dbReference type="SUPFAM" id="SSF46626">
    <property type="entry name" value="Cytochrome c"/>
    <property type="match status" value="1"/>
</dbReference>
<keyword evidence="5" id="KW-1185">Reference proteome</keyword>
<proteinExistence type="predicted"/>
<reference evidence="4 5" key="1">
    <citation type="submission" date="2019-08" db="EMBL/GenBank/DDBJ databases">
        <authorList>
            <person name="Dhanesh K."/>
            <person name="Kumar G."/>
            <person name="Sasikala C."/>
            <person name="Venkata Ramana C."/>
        </authorList>
    </citation>
    <scope>NUCLEOTIDE SEQUENCE [LARGE SCALE GENOMIC DNA]</scope>
    <source>
        <strain evidence="4 5">JC645</strain>
    </source>
</reference>
<dbReference type="PANTHER" id="PTHR35889:SF3">
    <property type="entry name" value="F-BOX DOMAIN-CONTAINING PROTEIN"/>
    <property type="match status" value="1"/>
</dbReference>
<evidence type="ECO:0000259" key="1">
    <source>
        <dbReference type="Pfam" id="PF07583"/>
    </source>
</evidence>
<dbReference type="InterPro" id="IPR036909">
    <property type="entry name" value="Cyt_c-like_dom_sf"/>
</dbReference>
<evidence type="ECO:0000313" key="5">
    <source>
        <dbReference type="Proteomes" id="UP000324479"/>
    </source>
</evidence>
<name>A0A5M6DI68_9BACT</name>
<feature type="domain" description="DUF1553" evidence="2">
    <location>
        <begin position="449"/>
        <end position="721"/>
    </location>
</feature>
<evidence type="ECO:0000259" key="2">
    <source>
        <dbReference type="Pfam" id="PF07587"/>
    </source>
</evidence>
<dbReference type="GO" id="GO:0020037">
    <property type="term" value="F:heme binding"/>
    <property type="evidence" value="ECO:0007669"/>
    <property type="project" value="InterPro"/>
</dbReference>
<dbReference type="Pfam" id="PF07587">
    <property type="entry name" value="PSD1"/>
    <property type="match status" value="1"/>
</dbReference>
<dbReference type="RefSeq" id="WP_150074447.1">
    <property type="nucleotide sequence ID" value="NZ_VWOX01000001.1"/>
</dbReference>
<dbReference type="PANTHER" id="PTHR35889">
    <property type="entry name" value="CYCLOINULO-OLIGOSACCHARIDE FRUCTANOTRANSFERASE-RELATED"/>
    <property type="match status" value="1"/>
</dbReference>